<sequence length="473" mass="53304">MESIVSSVASKVAEYTFGIIKRGIGYVIYVDSNVQDLKEQVGKLEDARGRVQHSVDRAIRNAGKIETDVLKWLANVDMKLINNGGEKLKQDEEKAKKKYFVGLCPDIKSRYQVSKKAVEEAQTIITTLAKEVAARVKEVHLFDEVAMAVVTHNPDIRKIQGEIADMLGLHYEKETVSGRTMQLRRRLKTDKRILMTVRKLIGNQPKSFVEALPSSLGRSMVDLDELKTGLDSWDDDELGTSARELHGWREQVALLLQLPLHLISAESILANVKYSTDNTIHVPHRLEGAINLLVQVYKREFAAISGYLTDAGEVLTPLDIKPFPVFWHEDNGGQGQLARDRKLVPGARIWPHLGETAHRLVKSTLIVKSNRSSSWTTEPPPSFKISSNYSSIRQGLQDYQVMEEVFLIIPIIIMAVGHGQLDHQVMEGDTAMVQTVMAKTITHKGCWVTQDTHHLTACKSETTSRHRKEYRMR</sequence>
<dbReference type="InterPro" id="IPR050905">
    <property type="entry name" value="Plant_NBS-LRR"/>
</dbReference>
<evidence type="ECO:0000256" key="1">
    <source>
        <dbReference type="ARBA" id="ARBA00022821"/>
    </source>
</evidence>
<dbReference type="PANTHER" id="PTHR33463">
    <property type="entry name" value="NB-ARC DOMAIN-CONTAINING PROTEIN-RELATED"/>
    <property type="match status" value="1"/>
</dbReference>
<protein>
    <submittedName>
        <fullName evidence="2">Uncharacterized protein</fullName>
    </submittedName>
</protein>
<dbReference type="PANTHER" id="PTHR33463:SF198">
    <property type="entry name" value="RPP4C3"/>
    <property type="match status" value="1"/>
</dbReference>
<comment type="caution">
    <text evidence="2">The sequence shown here is derived from an EMBL/GenBank/DDBJ whole genome shotgun (WGS) entry which is preliminary data.</text>
</comment>
<evidence type="ECO:0000313" key="2">
    <source>
        <dbReference type="EMBL" id="KAK9017113.1"/>
    </source>
</evidence>
<reference evidence="2 3" key="1">
    <citation type="journal article" date="2024" name="G3 (Bethesda)">
        <title>Genome assembly of Hibiscus sabdariffa L. provides insights into metabolisms of medicinal natural products.</title>
        <authorList>
            <person name="Kim T."/>
        </authorList>
    </citation>
    <scope>NUCLEOTIDE SEQUENCE [LARGE SCALE GENOMIC DNA]</scope>
    <source>
        <strain evidence="2">TK-2024</strain>
        <tissue evidence="2">Old leaves</tissue>
    </source>
</reference>
<accession>A0ABR2RVY9</accession>
<organism evidence="2 3">
    <name type="scientific">Hibiscus sabdariffa</name>
    <name type="common">roselle</name>
    <dbReference type="NCBI Taxonomy" id="183260"/>
    <lineage>
        <taxon>Eukaryota</taxon>
        <taxon>Viridiplantae</taxon>
        <taxon>Streptophyta</taxon>
        <taxon>Embryophyta</taxon>
        <taxon>Tracheophyta</taxon>
        <taxon>Spermatophyta</taxon>
        <taxon>Magnoliopsida</taxon>
        <taxon>eudicotyledons</taxon>
        <taxon>Gunneridae</taxon>
        <taxon>Pentapetalae</taxon>
        <taxon>rosids</taxon>
        <taxon>malvids</taxon>
        <taxon>Malvales</taxon>
        <taxon>Malvaceae</taxon>
        <taxon>Malvoideae</taxon>
        <taxon>Hibiscus</taxon>
    </lineage>
</organism>
<gene>
    <name evidence="2" type="ORF">V6N11_079598</name>
</gene>
<keyword evidence="3" id="KW-1185">Reference proteome</keyword>
<keyword evidence="1" id="KW-0611">Plant defense</keyword>
<dbReference type="Proteomes" id="UP001396334">
    <property type="component" value="Unassembled WGS sequence"/>
</dbReference>
<dbReference type="EMBL" id="JBBPBN010000020">
    <property type="protein sequence ID" value="KAK9017113.1"/>
    <property type="molecule type" value="Genomic_DNA"/>
</dbReference>
<name>A0ABR2RVY9_9ROSI</name>
<evidence type="ECO:0000313" key="3">
    <source>
        <dbReference type="Proteomes" id="UP001396334"/>
    </source>
</evidence>
<proteinExistence type="predicted"/>